<feature type="signal peptide" evidence="6">
    <location>
        <begin position="1"/>
        <end position="28"/>
    </location>
</feature>
<feature type="domain" description="SD-repeat containing protein B" evidence="7">
    <location>
        <begin position="824"/>
        <end position="936"/>
    </location>
</feature>
<dbReference type="InterPro" id="IPR026442">
    <property type="entry name" value="IPTL_CTERM"/>
</dbReference>
<dbReference type="RefSeq" id="WP_210226789.1">
    <property type="nucleotide sequence ID" value="NZ_CP072800.1"/>
</dbReference>
<feature type="domain" description="SD-repeat containing protein B" evidence="7">
    <location>
        <begin position="87"/>
        <end position="176"/>
    </location>
</feature>
<dbReference type="Pfam" id="PF18203">
    <property type="entry name" value="IPTL-CTERM"/>
    <property type="match status" value="1"/>
</dbReference>
<evidence type="ECO:0000256" key="6">
    <source>
        <dbReference type="SAM" id="SignalP"/>
    </source>
</evidence>
<keyword evidence="2" id="KW-0964">Secreted</keyword>
<evidence type="ECO:0000259" key="7">
    <source>
        <dbReference type="Pfam" id="PF17210"/>
    </source>
</evidence>
<evidence type="ECO:0000313" key="9">
    <source>
        <dbReference type="EMBL" id="QTR49965.1"/>
    </source>
</evidence>
<name>A0ABX7X7Z0_9GAMM</name>
<evidence type="ECO:0000256" key="4">
    <source>
        <dbReference type="SAM" id="MobiDB-lite"/>
    </source>
</evidence>
<keyword evidence="5" id="KW-0812">Transmembrane</keyword>
<feature type="domain" description="SD-repeat containing protein B" evidence="7">
    <location>
        <begin position="385"/>
        <end position="494"/>
    </location>
</feature>
<dbReference type="Proteomes" id="UP000672027">
    <property type="component" value="Chromosome"/>
</dbReference>
<feature type="compositionally biased region" description="Acidic residues" evidence="4">
    <location>
        <begin position="760"/>
        <end position="769"/>
    </location>
</feature>
<feature type="domain" description="IPTL-CTERM protein sorting" evidence="8">
    <location>
        <begin position="1264"/>
        <end position="1289"/>
    </location>
</feature>
<feature type="domain" description="SD-repeat containing protein B" evidence="7">
    <location>
        <begin position="1134"/>
        <end position="1239"/>
    </location>
</feature>
<keyword evidence="5" id="KW-1133">Transmembrane helix</keyword>
<feature type="compositionally biased region" description="Acidic residues" evidence="4">
    <location>
        <begin position="178"/>
        <end position="192"/>
    </location>
</feature>
<feature type="region of interest" description="Disordered" evidence="4">
    <location>
        <begin position="172"/>
        <end position="192"/>
    </location>
</feature>
<dbReference type="Gene3D" id="2.60.40.10">
    <property type="entry name" value="Immunoglobulins"/>
    <property type="match status" value="8"/>
</dbReference>
<accession>A0ABX7X7Z0</accession>
<keyword evidence="3 6" id="KW-0732">Signal</keyword>
<reference evidence="9 10" key="1">
    <citation type="submission" date="2021-04" db="EMBL/GenBank/DDBJ databases">
        <title>Genomics, taxonomy and metabolism of representatives of sulfur bacteria of the genus Thiothrix: Thiothrix fructosivorans QT, Thiothrix unzii A1T and three new species, Thiothrix subterranea sp. nov., Thiothrix litoralis sp. nov. and 'Candidatus Thiothrix anitrata' sp. nov.</title>
        <authorList>
            <person name="Ravin N.V."/>
            <person name="Smolyakov D."/>
            <person name="Rudenko T.S."/>
            <person name="Mardanov A.V."/>
            <person name="Beletsky A.V."/>
            <person name="Markov N.D."/>
            <person name="Fomenkov A.I."/>
            <person name="Roberts R.J."/>
            <person name="Karnachuk O.V."/>
            <person name="Novikov A."/>
            <person name="Grabovich M.Y."/>
        </authorList>
    </citation>
    <scope>NUCLEOTIDE SEQUENCE [LARGE SCALE GENOMIC DNA]</scope>
    <source>
        <strain evidence="9 10">A52</strain>
    </source>
</reference>
<sequence>MKKMTGMKPLLLTFCAVGVLSSMNPVWAADVVTNCAQVSKANETDIDSDPGNKTEAELLSGFNAEPKTLEDDEACSPVTIEAIPTYSIGNLVWIDADNSGDATVGEVGVGAGVKLILKDDGGVQVGEPVETDTEGRYLFSDLAAGDYQVCILKENFEGTGKLVGYLPSTGVNQKIDPDDSDEDEHDNGEDTVEDGICSNTFTLNDQEPLNELGFTNLLDGDDGKGTPDNRSNLTVDFGVRLPPPPTVSVGDTIWEDVDGDGKQGGVTDKLLANVTVTLKKADGSPAQDINGVDVAAQQTDVNGNYQFVNLPEGDYLIEVTKPAGYDFTKINEGTDGKIDSNCTADGKISGINLAIGAEIDDGDDDANNDPTQDCGLVKLPTPSVSVGDTIWEDVDGDGKQGGVTDKLLANVTVTLKKADGSPAQDINGVDVAAQQTDVNGNYQFVNLPEGDYLIEVTKPAGYDFTKINEGTDGKIDSNCTADGKISGINLAIGAEIDDGDDDANNDPTQDCGLVKLPTPSVSVGDTIWEDVDGDGKQGGVTDKLLANVTVTLKKADGSPAQDINGVDVAAQQTDVNGNYQFVNLPEGDYLIEVTKPAGYDFTKINEGTDGKIDSNCTADGKISGINLAIGAEIDDGDDDANNDPTQDCGLIPTVAPTYSIGNRVWIDADNSGDANVGEENAGAGIKLILKDDGGITIGDTETDAHGRYLFSGLGAGSYQVCVLAENFAVDGKLAGYLASTGPNQKENPNIGGVDNRGIDGDDNGDDDVSGDICTNLVELNDEEPLNELGFTDNNDGDDGKSTPDNRSNLTIDFGVVSPPKKSVSVGDYIWIDADQDGLQDPEELPLKGAEVTLLNKDGSPVVIGGDMAIPSQITGEDGKYLFSDLPEGEYIIKVQAVGYTLTKSVGDPDSNAANNDSNCEADLGGTEPFSLMAGQESEVDGDDANGDLTIDCGFYPTPIPVVKHSLGNKVWIDDGNGTAVNANNGQMDTGEKPVVDGVRMELWNTTEPSQNLASTTTVNGFYLFDNLEAGDYRVCIAPGNFAATGLLANYTASTGGNELDPNDDVDNNDNGDDVHQDGICNTTVITLGVDEPTGETDTANGKPGEDGKGTVDEQSNLTLDFGVLPPPAEPETVAVGDKMWVDLDGDGKQDPGEPGLGDVTVKLLDKEGNVIATQVTKPDGSYFFDNLPEGEYRIVAIPPSLYNIFTKSGGSVDDNSANDDSNCAADGSTSLFTLKAGTEPTDDGDSDANTNRSVDCGFVPHVQIPTANTWGLAIMSMLLAVVAFFRRRRED</sequence>
<evidence type="ECO:0000256" key="3">
    <source>
        <dbReference type="ARBA" id="ARBA00022729"/>
    </source>
</evidence>
<dbReference type="EMBL" id="CP072800">
    <property type="protein sequence ID" value="QTR49965.1"/>
    <property type="molecule type" value="Genomic_DNA"/>
</dbReference>
<organism evidence="9 10">
    <name type="scientific">Candidatus Thiothrix anitrata</name>
    <dbReference type="NCBI Taxonomy" id="2823902"/>
    <lineage>
        <taxon>Bacteria</taxon>
        <taxon>Pseudomonadati</taxon>
        <taxon>Pseudomonadota</taxon>
        <taxon>Gammaproteobacteria</taxon>
        <taxon>Thiotrichales</taxon>
        <taxon>Thiotrichaceae</taxon>
        <taxon>Thiothrix</taxon>
    </lineage>
</organism>
<proteinExistence type="predicted"/>
<dbReference type="InterPro" id="IPR013783">
    <property type="entry name" value="Ig-like_fold"/>
</dbReference>
<feature type="region of interest" description="Disordered" evidence="4">
    <location>
        <begin position="1089"/>
        <end position="1113"/>
    </location>
</feature>
<protein>
    <recommendedName>
        <fullName evidence="11">IPTL-CTERM protein sorting domain-containing protein</fullName>
    </recommendedName>
</protein>
<evidence type="ECO:0000256" key="2">
    <source>
        <dbReference type="ARBA" id="ARBA00022525"/>
    </source>
</evidence>
<dbReference type="PANTHER" id="PTHR23303:SF15">
    <property type="entry name" value="COLOSSIN-A"/>
    <property type="match status" value="1"/>
</dbReference>
<evidence type="ECO:0000259" key="8">
    <source>
        <dbReference type="Pfam" id="PF18203"/>
    </source>
</evidence>
<evidence type="ECO:0000313" key="10">
    <source>
        <dbReference type="Proteomes" id="UP000672027"/>
    </source>
</evidence>
<feature type="region of interest" description="Disordered" evidence="4">
    <location>
        <begin position="783"/>
        <end position="806"/>
    </location>
</feature>
<evidence type="ECO:0000256" key="1">
    <source>
        <dbReference type="ARBA" id="ARBA00004613"/>
    </source>
</evidence>
<dbReference type="InterPro" id="IPR051417">
    <property type="entry name" value="SDr/BOS_complex"/>
</dbReference>
<gene>
    <name evidence="9" type="ORF">J8380_17370</name>
</gene>
<feature type="domain" description="SD-repeat containing protein B" evidence="7">
    <location>
        <begin position="522"/>
        <end position="631"/>
    </location>
</feature>
<comment type="subcellular location">
    <subcellularLocation>
        <location evidence="1">Secreted</location>
    </subcellularLocation>
</comment>
<dbReference type="Pfam" id="PF17210">
    <property type="entry name" value="SdrD_B"/>
    <property type="match status" value="8"/>
</dbReference>
<feature type="domain" description="SD-repeat containing protein B" evidence="7">
    <location>
        <begin position="965"/>
        <end position="1044"/>
    </location>
</feature>
<keyword evidence="10" id="KW-1185">Reference proteome</keyword>
<evidence type="ECO:0008006" key="11">
    <source>
        <dbReference type="Google" id="ProtNLM"/>
    </source>
</evidence>
<feature type="region of interest" description="Disordered" evidence="4">
    <location>
        <begin position="739"/>
        <end position="771"/>
    </location>
</feature>
<evidence type="ECO:0000256" key="5">
    <source>
        <dbReference type="SAM" id="Phobius"/>
    </source>
</evidence>
<feature type="chain" id="PRO_5046680523" description="IPTL-CTERM protein sorting domain-containing protein" evidence="6">
    <location>
        <begin position="29"/>
        <end position="1291"/>
    </location>
</feature>
<feature type="domain" description="SD-repeat containing protein B" evidence="7">
    <location>
        <begin position="659"/>
        <end position="724"/>
    </location>
</feature>
<keyword evidence="5" id="KW-0472">Membrane</keyword>
<dbReference type="SUPFAM" id="SSF117074">
    <property type="entry name" value="Hypothetical protein PA1324"/>
    <property type="match status" value="8"/>
</dbReference>
<dbReference type="InterPro" id="IPR033764">
    <property type="entry name" value="Sdr_B"/>
</dbReference>
<feature type="domain" description="SD-repeat containing protein B" evidence="7">
    <location>
        <begin position="248"/>
        <end position="357"/>
    </location>
</feature>
<feature type="transmembrane region" description="Helical" evidence="5">
    <location>
        <begin position="1267"/>
        <end position="1285"/>
    </location>
</feature>
<dbReference type="PANTHER" id="PTHR23303">
    <property type="entry name" value="CARBOXYPEPTIDASE REGULATORY REGION-CONTAINING"/>
    <property type="match status" value="1"/>
</dbReference>